<keyword evidence="2" id="KW-1185">Reference proteome</keyword>
<proteinExistence type="predicted"/>
<accession>A0A834TJ58</accession>
<dbReference type="EMBL" id="JAAIUW010000008">
    <property type="protein sequence ID" value="KAF7818459.1"/>
    <property type="molecule type" value="Genomic_DNA"/>
</dbReference>
<evidence type="ECO:0000313" key="2">
    <source>
        <dbReference type="Proteomes" id="UP000634136"/>
    </source>
</evidence>
<reference evidence="1" key="1">
    <citation type="submission" date="2020-09" db="EMBL/GenBank/DDBJ databases">
        <title>Genome-Enabled Discovery of Anthraquinone Biosynthesis in Senna tora.</title>
        <authorList>
            <person name="Kang S.-H."/>
            <person name="Pandey R.P."/>
            <person name="Lee C.-M."/>
            <person name="Sim J.-S."/>
            <person name="Jeong J.-T."/>
            <person name="Choi B.-S."/>
            <person name="Jung M."/>
            <person name="Ginzburg D."/>
            <person name="Zhao K."/>
            <person name="Won S.Y."/>
            <person name="Oh T.-J."/>
            <person name="Yu Y."/>
            <person name="Kim N.-H."/>
            <person name="Lee O.R."/>
            <person name="Lee T.-H."/>
            <person name="Bashyal P."/>
            <person name="Kim T.-S."/>
            <person name="Lee W.-H."/>
            <person name="Kawkins C."/>
            <person name="Kim C.-K."/>
            <person name="Kim J.S."/>
            <person name="Ahn B.O."/>
            <person name="Rhee S.Y."/>
            <person name="Sohng J.K."/>
        </authorList>
    </citation>
    <scope>NUCLEOTIDE SEQUENCE</scope>
    <source>
        <tissue evidence="1">Leaf</tissue>
    </source>
</reference>
<comment type="caution">
    <text evidence="1">The sequence shown here is derived from an EMBL/GenBank/DDBJ whole genome shotgun (WGS) entry which is preliminary data.</text>
</comment>
<name>A0A834TJ58_9FABA</name>
<protein>
    <submittedName>
        <fullName evidence="1">Uncharacterized protein</fullName>
    </submittedName>
</protein>
<gene>
    <name evidence="1" type="ORF">G2W53_023914</name>
</gene>
<sequence>MTSPLKVPVTCVEEFSDVTTNGSRDEFERVDDVTHPSWCNACEDSKDEVECKKLTMVLTTVLPASMEGVGDTKDSREQSIPCADVEEVDDGEVVISLRSRTSFFPLTSLLAQCEKRQQGRARGCVEGFDDGAYCHAKLLPCSDTPPYDNKEMLKVILSVVFTLKTKKVAYSALLKMP</sequence>
<organism evidence="1 2">
    <name type="scientific">Senna tora</name>
    <dbReference type="NCBI Taxonomy" id="362788"/>
    <lineage>
        <taxon>Eukaryota</taxon>
        <taxon>Viridiplantae</taxon>
        <taxon>Streptophyta</taxon>
        <taxon>Embryophyta</taxon>
        <taxon>Tracheophyta</taxon>
        <taxon>Spermatophyta</taxon>
        <taxon>Magnoliopsida</taxon>
        <taxon>eudicotyledons</taxon>
        <taxon>Gunneridae</taxon>
        <taxon>Pentapetalae</taxon>
        <taxon>rosids</taxon>
        <taxon>fabids</taxon>
        <taxon>Fabales</taxon>
        <taxon>Fabaceae</taxon>
        <taxon>Caesalpinioideae</taxon>
        <taxon>Cassia clade</taxon>
        <taxon>Senna</taxon>
    </lineage>
</organism>
<dbReference type="Proteomes" id="UP000634136">
    <property type="component" value="Unassembled WGS sequence"/>
</dbReference>
<dbReference type="AlphaFoldDB" id="A0A834TJ58"/>
<evidence type="ECO:0000313" key="1">
    <source>
        <dbReference type="EMBL" id="KAF7818459.1"/>
    </source>
</evidence>